<feature type="signal peptide" evidence="4">
    <location>
        <begin position="1"/>
        <end position="18"/>
    </location>
</feature>
<evidence type="ECO:0000256" key="3">
    <source>
        <dbReference type="ARBA" id="ARBA00023237"/>
    </source>
</evidence>
<keyword evidence="7" id="KW-1185">Reference proteome</keyword>
<dbReference type="Pfam" id="PF13525">
    <property type="entry name" value="YfiO"/>
    <property type="match status" value="1"/>
</dbReference>
<keyword evidence="3" id="KW-0998">Cell outer membrane</keyword>
<evidence type="ECO:0000256" key="4">
    <source>
        <dbReference type="SAM" id="SignalP"/>
    </source>
</evidence>
<feature type="chain" id="PRO_5020549645" evidence="4">
    <location>
        <begin position="19"/>
        <end position="277"/>
    </location>
</feature>
<dbReference type="SUPFAM" id="SSF48452">
    <property type="entry name" value="TPR-like"/>
    <property type="match status" value="1"/>
</dbReference>
<evidence type="ECO:0000313" key="7">
    <source>
        <dbReference type="Proteomes" id="UP000290545"/>
    </source>
</evidence>
<sequence>MKKLVFFILICAVLTSCASKFSRVLKSKDNEYKYKMAENYYAQKRYSYATQLFDELFPYVKGTPRFEDMHYKNAFAYYYMKDYLNAENLFKSYVDNFPGSPRAEECEYMRAYSFFKQSPKVELDQTPTSKTMGLMQAFINMHPGSAKAKDAAALIDLCRAKLEEKDFKSAELYYNLGYYKAASIVFEILIDDYPDSEKTDFYKSLSIKSYYKYAELSIIDKQEERFEKVLAEITDFNERFPHSKYFKEVNSLKAPSEHTIKYIKDLKDEQAKTATQR</sequence>
<keyword evidence="1 4" id="KW-0732">Signal</keyword>
<dbReference type="InterPro" id="IPR039565">
    <property type="entry name" value="BamD-like"/>
</dbReference>
<accession>A0A4Q1D842</accession>
<dbReference type="EMBL" id="SDHZ01000002">
    <property type="protein sequence ID" value="RXK83931.1"/>
    <property type="molecule type" value="Genomic_DNA"/>
</dbReference>
<dbReference type="Gene3D" id="1.25.40.10">
    <property type="entry name" value="Tetratricopeptide repeat domain"/>
    <property type="match status" value="1"/>
</dbReference>
<dbReference type="NCBIfam" id="TIGR03302">
    <property type="entry name" value="OM_YfiO"/>
    <property type="match status" value="1"/>
</dbReference>
<comment type="caution">
    <text evidence="6">The sequence shown here is derived from an EMBL/GenBank/DDBJ whole genome shotgun (WGS) entry which is preliminary data.</text>
</comment>
<organism evidence="6 7">
    <name type="scientific">Filimonas effusa</name>
    <dbReference type="NCBI Taxonomy" id="2508721"/>
    <lineage>
        <taxon>Bacteria</taxon>
        <taxon>Pseudomonadati</taxon>
        <taxon>Bacteroidota</taxon>
        <taxon>Chitinophagia</taxon>
        <taxon>Chitinophagales</taxon>
        <taxon>Chitinophagaceae</taxon>
        <taxon>Filimonas</taxon>
    </lineage>
</organism>
<proteinExistence type="predicted"/>
<keyword evidence="2" id="KW-0472">Membrane</keyword>
<dbReference type="InterPro" id="IPR011990">
    <property type="entry name" value="TPR-like_helical_dom_sf"/>
</dbReference>
<dbReference type="AlphaFoldDB" id="A0A4Q1D842"/>
<protein>
    <submittedName>
        <fullName evidence="6">Outer membrane protein assembly factor BamD</fullName>
    </submittedName>
</protein>
<evidence type="ECO:0000313" key="6">
    <source>
        <dbReference type="EMBL" id="RXK83931.1"/>
    </source>
</evidence>
<dbReference type="OrthoDB" id="9770761at2"/>
<gene>
    <name evidence="6" type="primary">bamD</name>
    <name evidence="6" type="ORF">ESB13_11975</name>
</gene>
<evidence type="ECO:0000256" key="2">
    <source>
        <dbReference type="ARBA" id="ARBA00023136"/>
    </source>
</evidence>
<name>A0A4Q1D842_9BACT</name>
<evidence type="ECO:0000256" key="1">
    <source>
        <dbReference type="ARBA" id="ARBA00022729"/>
    </source>
</evidence>
<dbReference type="PROSITE" id="PS51257">
    <property type="entry name" value="PROKAR_LIPOPROTEIN"/>
    <property type="match status" value="1"/>
</dbReference>
<dbReference type="Proteomes" id="UP000290545">
    <property type="component" value="Unassembled WGS sequence"/>
</dbReference>
<evidence type="ECO:0000259" key="5">
    <source>
        <dbReference type="Pfam" id="PF13525"/>
    </source>
</evidence>
<feature type="domain" description="Outer membrane lipoprotein BamD-like" evidence="5">
    <location>
        <begin position="31"/>
        <end position="224"/>
    </location>
</feature>
<reference evidence="6 7" key="1">
    <citation type="submission" date="2019-01" db="EMBL/GenBank/DDBJ databases">
        <title>Filimonas sp. strain TTM-71.</title>
        <authorList>
            <person name="Chen W.-M."/>
        </authorList>
    </citation>
    <scope>NUCLEOTIDE SEQUENCE [LARGE SCALE GENOMIC DNA]</scope>
    <source>
        <strain evidence="6 7">TTM-71</strain>
    </source>
</reference>
<dbReference type="InterPro" id="IPR017689">
    <property type="entry name" value="BamD"/>
</dbReference>